<dbReference type="Pfam" id="PF00293">
    <property type="entry name" value="NUDIX"/>
    <property type="match status" value="1"/>
</dbReference>
<gene>
    <name evidence="9" type="ORF">BFC17_18115</name>
</gene>
<evidence type="ECO:0000256" key="4">
    <source>
        <dbReference type="ARBA" id="ARBA00016377"/>
    </source>
</evidence>
<feature type="domain" description="Nudix hydrolase" evidence="8">
    <location>
        <begin position="44"/>
        <end position="174"/>
    </location>
</feature>
<evidence type="ECO:0000256" key="5">
    <source>
        <dbReference type="ARBA" id="ARBA00022801"/>
    </source>
</evidence>
<proteinExistence type="inferred from homology"/>
<evidence type="ECO:0000256" key="3">
    <source>
        <dbReference type="ARBA" id="ARBA00007275"/>
    </source>
</evidence>
<dbReference type="GO" id="GO:0019693">
    <property type="term" value="P:ribose phosphate metabolic process"/>
    <property type="evidence" value="ECO:0007669"/>
    <property type="project" value="TreeGrafter"/>
</dbReference>
<comment type="cofactor">
    <cofactor evidence="2">
        <name>Mg(2+)</name>
        <dbReference type="ChEBI" id="CHEBI:18420"/>
    </cofactor>
</comment>
<dbReference type="OrthoDB" id="177518at2"/>
<evidence type="ECO:0000313" key="9">
    <source>
        <dbReference type="EMBL" id="OFI34420.1"/>
    </source>
</evidence>
<dbReference type="InterPro" id="IPR000086">
    <property type="entry name" value="NUDIX_hydrolase_dom"/>
</dbReference>
<evidence type="ECO:0000256" key="2">
    <source>
        <dbReference type="ARBA" id="ARBA00001946"/>
    </source>
</evidence>
<comment type="similarity">
    <text evidence="3">Belongs to the Nudix hydrolase family. NudK subfamily.</text>
</comment>
<name>A0A1E8FES3_9ALTE</name>
<dbReference type="AlphaFoldDB" id="A0A1E8FES3"/>
<dbReference type="InterPro" id="IPR015797">
    <property type="entry name" value="NUDIX_hydrolase-like_dom_sf"/>
</dbReference>
<dbReference type="SUPFAM" id="SSF55811">
    <property type="entry name" value="Nudix"/>
    <property type="match status" value="1"/>
</dbReference>
<dbReference type="PANTHER" id="PTHR11839:SF18">
    <property type="entry name" value="NUDIX HYDROLASE DOMAIN-CONTAINING PROTEIN"/>
    <property type="match status" value="1"/>
</dbReference>
<evidence type="ECO:0000256" key="1">
    <source>
        <dbReference type="ARBA" id="ARBA00000847"/>
    </source>
</evidence>
<organism evidence="9 10">
    <name type="scientific">Alteromonas lipolytica</name>
    <dbReference type="NCBI Taxonomy" id="1856405"/>
    <lineage>
        <taxon>Bacteria</taxon>
        <taxon>Pseudomonadati</taxon>
        <taxon>Pseudomonadota</taxon>
        <taxon>Gammaproteobacteria</taxon>
        <taxon>Alteromonadales</taxon>
        <taxon>Alteromonadaceae</taxon>
        <taxon>Alteromonas/Salinimonas group</taxon>
        <taxon>Alteromonas</taxon>
    </lineage>
</organism>
<dbReference type="PANTHER" id="PTHR11839">
    <property type="entry name" value="UDP/ADP-SUGAR PYROPHOSPHATASE"/>
    <property type="match status" value="1"/>
</dbReference>
<dbReference type="Gene3D" id="3.90.79.10">
    <property type="entry name" value="Nucleoside Triphosphate Pyrophosphohydrolase"/>
    <property type="match status" value="1"/>
</dbReference>
<reference evidence="9 10" key="1">
    <citation type="submission" date="2016-09" db="EMBL/GenBank/DDBJ databases">
        <title>Alteromonas lipolytica, a new species isolated from sea water.</title>
        <authorList>
            <person name="Wu Y.-H."/>
            <person name="Cheng H."/>
            <person name="Xu X.-W."/>
        </authorList>
    </citation>
    <scope>NUCLEOTIDE SEQUENCE [LARGE SCALE GENOMIC DNA]</scope>
    <source>
        <strain evidence="9 10">JW12</strain>
    </source>
</reference>
<comment type="caution">
    <text evidence="9">The sequence shown here is derived from an EMBL/GenBank/DDBJ whole genome shotgun (WGS) entry which is preliminary data.</text>
</comment>
<dbReference type="STRING" id="1856405.BFC17_18115"/>
<evidence type="ECO:0000313" key="10">
    <source>
        <dbReference type="Proteomes" id="UP000176037"/>
    </source>
</evidence>
<accession>A0A1E8FES3</accession>
<evidence type="ECO:0000259" key="8">
    <source>
        <dbReference type="PROSITE" id="PS51462"/>
    </source>
</evidence>
<keyword evidence="5" id="KW-0378">Hydrolase</keyword>
<dbReference type="EMBL" id="MJIC01000013">
    <property type="protein sequence ID" value="OFI34420.1"/>
    <property type="molecule type" value="Genomic_DNA"/>
</dbReference>
<dbReference type="GO" id="GO:0016787">
    <property type="term" value="F:hydrolase activity"/>
    <property type="evidence" value="ECO:0007669"/>
    <property type="project" value="UniProtKB-KW"/>
</dbReference>
<dbReference type="RefSeq" id="WP_070176536.1">
    <property type="nucleotide sequence ID" value="NZ_BMJR01000009.1"/>
</dbReference>
<comment type="catalytic activity">
    <reaction evidence="1">
        <text>GDP-alpha-D-mannose + H2O = alpha-D-mannose 1-phosphate + GMP + 2 H(+)</text>
        <dbReference type="Rhea" id="RHEA:27978"/>
        <dbReference type="ChEBI" id="CHEBI:15377"/>
        <dbReference type="ChEBI" id="CHEBI:15378"/>
        <dbReference type="ChEBI" id="CHEBI:57527"/>
        <dbReference type="ChEBI" id="CHEBI:58115"/>
        <dbReference type="ChEBI" id="CHEBI:58409"/>
    </reaction>
</comment>
<dbReference type="GO" id="GO:0006753">
    <property type="term" value="P:nucleoside phosphate metabolic process"/>
    <property type="evidence" value="ECO:0007669"/>
    <property type="project" value="TreeGrafter"/>
</dbReference>
<evidence type="ECO:0000256" key="7">
    <source>
        <dbReference type="ARBA" id="ARBA00032272"/>
    </source>
</evidence>
<protein>
    <recommendedName>
        <fullName evidence="4">GDP-mannose pyrophosphatase</fullName>
    </recommendedName>
    <alternativeName>
        <fullName evidence="6">GDP-mannose hydrolase</fullName>
    </alternativeName>
    <alternativeName>
        <fullName evidence="7">GDPMK</fullName>
    </alternativeName>
</protein>
<dbReference type="CDD" id="cd24161">
    <property type="entry name" value="NUDIX_ADPRase_Ndx2"/>
    <property type="match status" value="1"/>
</dbReference>
<sequence length="184" mass="20749">MATIPKDEIQTLDSKVVYQNRWMTVREDRIGREDGYRGIYGVVDKPDFVVVIALDGDDVYLVEQYRYPVKGRHLEFPQGAKEGSDTFDALKVAQAELQEECGLLASDWQYVGEQFLAYGMCSQRYHIFVAKDLTSTAQNLEEEEQGLTVHKLPLAEVKARIVNGELMDSTTCNAFGLATLKGFI</sequence>
<keyword evidence="10" id="KW-1185">Reference proteome</keyword>
<dbReference type="GO" id="GO:0005829">
    <property type="term" value="C:cytosol"/>
    <property type="evidence" value="ECO:0007669"/>
    <property type="project" value="TreeGrafter"/>
</dbReference>
<evidence type="ECO:0000256" key="6">
    <source>
        <dbReference type="ARBA" id="ARBA00032162"/>
    </source>
</evidence>
<dbReference type="Proteomes" id="UP000176037">
    <property type="component" value="Unassembled WGS sequence"/>
</dbReference>
<dbReference type="PROSITE" id="PS51462">
    <property type="entry name" value="NUDIX"/>
    <property type="match status" value="1"/>
</dbReference>